<proteinExistence type="predicted"/>
<dbReference type="InParanoid" id="A0A1C7NFM6"/>
<evidence type="ECO:0000313" key="2">
    <source>
        <dbReference type="Proteomes" id="UP000093000"/>
    </source>
</evidence>
<reference evidence="1 2" key="1">
    <citation type="submission" date="2016-03" db="EMBL/GenBank/DDBJ databases">
        <title>Choanephora cucurbitarum.</title>
        <authorList>
            <person name="Min B."/>
            <person name="Park H."/>
            <person name="Park J.-H."/>
            <person name="Shin H.-D."/>
            <person name="Choi I.-G."/>
        </authorList>
    </citation>
    <scope>NUCLEOTIDE SEQUENCE [LARGE SCALE GENOMIC DNA]</scope>
    <source>
        <strain evidence="1 2">KUS-F28377</strain>
    </source>
</reference>
<dbReference type="EMBL" id="LUGH01000214">
    <property type="protein sequence ID" value="OBZ87559.1"/>
    <property type="molecule type" value="Genomic_DNA"/>
</dbReference>
<dbReference type="AlphaFoldDB" id="A0A1C7NFM6"/>
<keyword evidence="2" id="KW-1185">Reference proteome</keyword>
<gene>
    <name evidence="1" type="ORF">A0J61_04394</name>
</gene>
<organism evidence="1 2">
    <name type="scientific">Choanephora cucurbitarum</name>
    <dbReference type="NCBI Taxonomy" id="101091"/>
    <lineage>
        <taxon>Eukaryota</taxon>
        <taxon>Fungi</taxon>
        <taxon>Fungi incertae sedis</taxon>
        <taxon>Mucoromycota</taxon>
        <taxon>Mucoromycotina</taxon>
        <taxon>Mucoromycetes</taxon>
        <taxon>Mucorales</taxon>
        <taxon>Mucorineae</taxon>
        <taxon>Choanephoraceae</taxon>
        <taxon>Choanephoroideae</taxon>
        <taxon>Choanephora</taxon>
    </lineage>
</organism>
<sequence>MFIGNYNCLESTEPKCCSAGFAEKLGSSLYFVDSYCSFDYINTLQGCIGLLPIITAANITKGIISSFYSFSLASTIQSSFFDITLEDPSPK</sequence>
<name>A0A1C7NFM6_9FUNG</name>
<comment type="caution">
    <text evidence="1">The sequence shown here is derived from an EMBL/GenBank/DDBJ whole genome shotgun (WGS) entry which is preliminary data.</text>
</comment>
<accession>A0A1C7NFM6</accession>
<evidence type="ECO:0000313" key="1">
    <source>
        <dbReference type="EMBL" id="OBZ87559.1"/>
    </source>
</evidence>
<protein>
    <submittedName>
        <fullName evidence="1">Uncharacterized protein</fullName>
    </submittedName>
</protein>
<dbReference type="Proteomes" id="UP000093000">
    <property type="component" value="Unassembled WGS sequence"/>
</dbReference>